<protein>
    <submittedName>
        <fullName evidence="1">Uncharacterized protein</fullName>
    </submittedName>
</protein>
<dbReference type="HOGENOM" id="CLU_1764571_0_0_4"/>
<sequence>MIDQDKMRALAAKLREWNWLNDAVPQQAADAIDLLLAEVEGLRAARIAYASEFAPDAEGLPDTGNIHANIRRLKADLEAAAADKLDAERYRLLNSIPFGPGVPAAYRGIYFSFAVSDGKPGFIRSCRGEEMSSAIDAALAQRQGEGS</sequence>
<dbReference type="KEGG" id="bvi:Bcep1808_1147"/>
<dbReference type="AlphaFoldDB" id="A4JD05"/>
<evidence type="ECO:0000313" key="1">
    <source>
        <dbReference type="EMBL" id="ABO54158.1"/>
    </source>
</evidence>
<accession>A4JD05</accession>
<reference evidence="2" key="1">
    <citation type="submission" date="2007-03" db="EMBL/GenBank/DDBJ databases">
        <title>Complete sequence of chromosome 1 of Burkholderia vietnamiensis G4.</title>
        <authorList>
            <consortium name="US DOE Joint Genome Institute"/>
            <person name="Copeland A."/>
            <person name="Lucas S."/>
            <person name="Lapidus A."/>
            <person name="Barry K."/>
            <person name="Detter J.C."/>
            <person name="Glavina del Rio T."/>
            <person name="Hammon N."/>
            <person name="Israni S."/>
            <person name="Dalin E."/>
            <person name="Tice H."/>
            <person name="Pitluck S."/>
            <person name="Chain P."/>
            <person name="Malfatti S."/>
            <person name="Shin M."/>
            <person name="Vergez L."/>
            <person name="Schmutz J."/>
            <person name="Larimer F."/>
            <person name="Land M."/>
            <person name="Hauser L."/>
            <person name="Kyrpides N."/>
            <person name="Tiedje J."/>
            <person name="Richardson P."/>
        </authorList>
    </citation>
    <scope>NUCLEOTIDE SEQUENCE [LARGE SCALE GENOMIC DNA]</scope>
    <source>
        <strain evidence="2">G4 / LMG 22486</strain>
    </source>
</reference>
<organism evidence="1 2">
    <name type="scientific">Burkholderia vietnamiensis (strain G4 / LMG 22486)</name>
    <name type="common">Burkholderia cepacia (strain R1808)</name>
    <dbReference type="NCBI Taxonomy" id="269482"/>
    <lineage>
        <taxon>Bacteria</taxon>
        <taxon>Pseudomonadati</taxon>
        <taxon>Pseudomonadota</taxon>
        <taxon>Betaproteobacteria</taxon>
        <taxon>Burkholderiales</taxon>
        <taxon>Burkholderiaceae</taxon>
        <taxon>Burkholderia</taxon>
        <taxon>Burkholderia cepacia complex</taxon>
    </lineage>
</organism>
<name>A4JD05_BURVG</name>
<gene>
    <name evidence="1" type="ordered locus">Bcep1808_1147</name>
</gene>
<dbReference type="EMBL" id="CP000614">
    <property type="protein sequence ID" value="ABO54158.1"/>
    <property type="molecule type" value="Genomic_DNA"/>
</dbReference>
<proteinExistence type="predicted"/>
<evidence type="ECO:0000313" key="2">
    <source>
        <dbReference type="Proteomes" id="UP000002287"/>
    </source>
</evidence>
<dbReference type="Proteomes" id="UP000002287">
    <property type="component" value="Chromosome 1"/>
</dbReference>